<accession>A0ABP7P7G7</accession>
<evidence type="ECO:0000313" key="1">
    <source>
        <dbReference type="EMBL" id="GAA3960879.1"/>
    </source>
</evidence>
<keyword evidence="2" id="KW-1185">Reference proteome</keyword>
<evidence type="ECO:0000313" key="2">
    <source>
        <dbReference type="Proteomes" id="UP001418444"/>
    </source>
</evidence>
<keyword evidence="1" id="KW-0418">Kinase</keyword>
<proteinExistence type="predicted"/>
<gene>
    <name evidence="1" type="ORF">GCM10022231_21170</name>
</gene>
<protein>
    <submittedName>
        <fullName evidence="1">Kae1-associated kinase</fullName>
    </submittedName>
</protein>
<organism evidence="1 2">
    <name type="scientific">Gordonia caeni</name>
    <dbReference type="NCBI Taxonomy" id="1007097"/>
    <lineage>
        <taxon>Bacteria</taxon>
        <taxon>Bacillati</taxon>
        <taxon>Actinomycetota</taxon>
        <taxon>Actinomycetes</taxon>
        <taxon>Mycobacteriales</taxon>
        <taxon>Gordoniaceae</taxon>
        <taxon>Gordonia</taxon>
    </lineage>
</organism>
<reference evidence="2" key="1">
    <citation type="journal article" date="2019" name="Int. J. Syst. Evol. Microbiol.">
        <title>The Global Catalogue of Microorganisms (GCM) 10K type strain sequencing project: providing services to taxonomists for standard genome sequencing and annotation.</title>
        <authorList>
            <consortium name="The Broad Institute Genomics Platform"/>
            <consortium name="The Broad Institute Genome Sequencing Center for Infectious Disease"/>
            <person name="Wu L."/>
            <person name="Ma J."/>
        </authorList>
    </citation>
    <scope>NUCLEOTIDE SEQUENCE [LARGE SCALE GENOMIC DNA]</scope>
    <source>
        <strain evidence="2">JCM 16923</strain>
    </source>
</reference>
<dbReference type="RefSeq" id="WP_344783422.1">
    <property type="nucleotide sequence ID" value="NZ_BAAAZW010000005.1"/>
</dbReference>
<dbReference type="EMBL" id="BAAAZW010000005">
    <property type="protein sequence ID" value="GAA3960879.1"/>
    <property type="molecule type" value="Genomic_DNA"/>
</dbReference>
<keyword evidence="1" id="KW-0808">Transferase</keyword>
<name>A0ABP7P7G7_9ACTN</name>
<dbReference type="InterPro" id="IPR011009">
    <property type="entry name" value="Kinase-like_dom_sf"/>
</dbReference>
<comment type="caution">
    <text evidence="1">The sequence shown here is derived from an EMBL/GenBank/DDBJ whole genome shotgun (WGS) entry which is preliminary data.</text>
</comment>
<dbReference type="SUPFAM" id="SSF56112">
    <property type="entry name" value="Protein kinase-like (PK-like)"/>
    <property type="match status" value="1"/>
</dbReference>
<sequence>MTAIAEQHLAEVLATGEALLARRAGSSITLTDPEDLGGTGRSVVVRARLLDNPLATGRTVVIKVLDEDAPTAPFLREVAAYRYATALPNQSRPGPQLLASDPASRMLVLTDLGHGRGMVELLGENPAAARRGVSAWGQALGRMHAATVGGENDFDALLRLTAGRGTEGSRDEVATQARAARDGATALTARLGMELPPRLADDLAAGCRLFAGGDLRAFSPSDVGPENILINEDGVQFMDYEFGAFRDASLDVAYALVTFPAYLAEGSVRRRVDLETQLVDAWRSEVQGLWPSVGSDASLARLVLVARTLWVWLSTHWMVTGGTGGHDWALHTSDARLVLTRWADLADAARRAGDDELLDAVEATERALRLFWFD</sequence>
<dbReference type="GO" id="GO:0016301">
    <property type="term" value="F:kinase activity"/>
    <property type="evidence" value="ECO:0007669"/>
    <property type="project" value="UniProtKB-KW"/>
</dbReference>
<dbReference type="Proteomes" id="UP001418444">
    <property type="component" value="Unassembled WGS sequence"/>
</dbReference>